<feature type="region of interest" description="Disordered" evidence="1">
    <location>
        <begin position="36"/>
        <end position="62"/>
    </location>
</feature>
<evidence type="ECO:0000256" key="1">
    <source>
        <dbReference type="SAM" id="MobiDB-lite"/>
    </source>
</evidence>
<feature type="non-terminal residue" evidence="2">
    <location>
        <position position="121"/>
    </location>
</feature>
<name>A0A7J6RLQ3_PEROL</name>
<reference evidence="2 3" key="1">
    <citation type="submission" date="2020-04" db="EMBL/GenBank/DDBJ databases">
        <title>Perkinsus olseni comparative genomics.</title>
        <authorList>
            <person name="Bogema D.R."/>
        </authorList>
    </citation>
    <scope>NUCLEOTIDE SEQUENCE [LARGE SCALE GENOMIC DNA]</scope>
    <source>
        <strain evidence="2">ATCC PRA-205</strain>
    </source>
</reference>
<organism evidence="2 3">
    <name type="scientific">Perkinsus olseni</name>
    <name type="common">Perkinsus atlanticus</name>
    <dbReference type="NCBI Taxonomy" id="32597"/>
    <lineage>
        <taxon>Eukaryota</taxon>
        <taxon>Sar</taxon>
        <taxon>Alveolata</taxon>
        <taxon>Perkinsozoa</taxon>
        <taxon>Perkinsea</taxon>
        <taxon>Perkinsida</taxon>
        <taxon>Perkinsidae</taxon>
        <taxon>Perkinsus</taxon>
    </lineage>
</organism>
<proteinExistence type="predicted"/>
<accession>A0A7J6RLQ3</accession>
<comment type="caution">
    <text evidence="2">The sequence shown here is derived from an EMBL/GenBank/DDBJ whole genome shotgun (WGS) entry which is preliminary data.</text>
</comment>
<gene>
    <name evidence="2" type="ORF">FOZ62_014560</name>
</gene>
<evidence type="ECO:0000313" key="3">
    <source>
        <dbReference type="Proteomes" id="UP000574390"/>
    </source>
</evidence>
<dbReference type="Proteomes" id="UP000574390">
    <property type="component" value="Unassembled WGS sequence"/>
</dbReference>
<evidence type="ECO:0000313" key="2">
    <source>
        <dbReference type="EMBL" id="KAF4721096.1"/>
    </source>
</evidence>
<dbReference type="AlphaFoldDB" id="A0A7J6RLQ3"/>
<dbReference type="EMBL" id="JABANM010021525">
    <property type="protein sequence ID" value="KAF4721096.1"/>
    <property type="molecule type" value="Genomic_DNA"/>
</dbReference>
<feature type="non-terminal residue" evidence="2">
    <location>
        <position position="1"/>
    </location>
</feature>
<sequence>HHGTVGGGDGHVVNIVGAAFSQAKIIDDGRGCNGRDEAAHKKAQGEVHGGESVVEHTETEERPTTVVVNVTHETCRNKFTANFHSVMDGSAALEGHETEAQRLGLRKFRVVSQRGGAAFGK</sequence>
<protein>
    <submittedName>
        <fullName evidence="2">Uncharacterized protein</fullName>
    </submittedName>
</protein>